<feature type="transmembrane region" description="Helical" evidence="1">
    <location>
        <begin position="12"/>
        <end position="31"/>
    </location>
</feature>
<keyword evidence="3" id="KW-1185">Reference proteome</keyword>
<keyword evidence="1" id="KW-1133">Transmembrane helix</keyword>
<evidence type="ECO:0000313" key="2">
    <source>
        <dbReference type="EMBL" id="STZ61984.1"/>
    </source>
</evidence>
<keyword evidence="1" id="KW-0472">Membrane</keyword>
<reference evidence="2 3" key="1">
    <citation type="submission" date="2018-06" db="EMBL/GenBank/DDBJ databases">
        <authorList>
            <consortium name="Pathogen Informatics"/>
            <person name="Doyle S."/>
        </authorList>
    </citation>
    <scope>NUCLEOTIDE SEQUENCE [LARGE SCALE GENOMIC DNA]</scope>
    <source>
        <strain evidence="2 3">NCTC10821</strain>
    </source>
</reference>
<keyword evidence="1" id="KW-0812">Transmembrane</keyword>
<dbReference type="OrthoDB" id="7014098at2"/>
<feature type="transmembrane region" description="Helical" evidence="1">
    <location>
        <begin position="51"/>
        <end position="71"/>
    </location>
</feature>
<dbReference type="AlphaFoldDB" id="A0A378TN36"/>
<dbReference type="RefSeq" id="WP_115280783.1">
    <property type="nucleotide sequence ID" value="NZ_AP022600.1"/>
</dbReference>
<evidence type="ECO:0000313" key="3">
    <source>
        <dbReference type="Proteomes" id="UP000254978"/>
    </source>
</evidence>
<proteinExistence type="predicted"/>
<organism evidence="2 3">
    <name type="scientific">Mycolicibacterium tokaiense</name>
    <dbReference type="NCBI Taxonomy" id="39695"/>
    <lineage>
        <taxon>Bacteria</taxon>
        <taxon>Bacillati</taxon>
        <taxon>Actinomycetota</taxon>
        <taxon>Actinomycetes</taxon>
        <taxon>Mycobacteriales</taxon>
        <taxon>Mycobacteriaceae</taxon>
        <taxon>Mycolicibacterium</taxon>
    </lineage>
</organism>
<sequence>MKEFIRGVPRRTIVGFFGTLYALALLFALFPPLYLWGSGIRFEILGIPFAIMYWIVNALVLGLTLTAFYVVEDIRGELDDDSTEHESNAPVTGSLGG</sequence>
<evidence type="ECO:0008006" key="4">
    <source>
        <dbReference type="Google" id="ProtNLM"/>
    </source>
</evidence>
<protein>
    <recommendedName>
        <fullName evidence="4">DUF3311 domain-containing protein</fullName>
    </recommendedName>
</protein>
<accession>A0A378TN36</accession>
<evidence type="ECO:0000256" key="1">
    <source>
        <dbReference type="SAM" id="Phobius"/>
    </source>
</evidence>
<gene>
    <name evidence="2" type="ORF">NCTC10821_05547</name>
</gene>
<dbReference type="EMBL" id="UGQT01000001">
    <property type="protein sequence ID" value="STZ61984.1"/>
    <property type="molecule type" value="Genomic_DNA"/>
</dbReference>
<dbReference type="Proteomes" id="UP000254978">
    <property type="component" value="Unassembled WGS sequence"/>
</dbReference>
<name>A0A378TN36_9MYCO</name>